<dbReference type="InterPro" id="IPR036188">
    <property type="entry name" value="FAD/NAD-bd_sf"/>
</dbReference>
<dbReference type="PANTHER" id="PTHR48467">
    <property type="entry name" value="GLUTAMATE SYNTHASE 1 [NADH], CHLOROPLASTIC-LIKE"/>
    <property type="match status" value="1"/>
</dbReference>
<evidence type="ECO:0000256" key="3">
    <source>
        <dbReference type="ARBA" id="ARBA00013223"/>
    </source>
</evidence>
<evidence type="ECO:0000256" key="4">
    <source>
        <dbReference type="ARBA" id="ARBA00022630"/>
    </source>
</evidence>
<evidence type="ECO:0000256" key="2">
    <source>
        <dbReference type="ARBA" id="ARBA00008312"/>
    </source>
</evidence>
<dbReference type="PRINTS" id="PR00419">
    <property type="entry name" value="ADXRDTASE"/>
</dbReference>
<dbReference type="Proteomes" id="UP001442841">
    <property type="component" value="Chromosome"/>
</dbReference>
<comment type="similarity">
    <text evidence="2">Belongs to the ferredoxin--NADP reductase type 1 family.</text>
</comment>
<keyword evidence="7" id="KW-0560">Oxidoreductase</keyword>
<evidence type="ECO:0000313" key="11">
    <source>
        <dbReference type="Proteomes" id="UP001442841"/>
    </source>
</evidence>
<keyword evidence="5" id="KW-0274">FAD</keyword>
<dbReference type="Gene3D" id="3.40.50.720">
    <property type="entry name" value="NAD(P)-binding Rossmann-like Domain"/>
    <property type="match status" value="1"/>
</dbReference>
<dbReference type="InterPro" id="IPR023753">
    <property type="entry name" value="FAD/NAD-binding_dom"/>
</dbReference>
<evidence type="ECO:0000256" key="5">
    <source>
        <dbReference type="ARBA" id="ARBA00022827"/>
    </source>
</evidence>
<feature type="domain" description="FAD/NAD(P)-binding" evidence="9">
    <location>
        <begin position="5"/>
        <end position="160"/>
    </location>
</feature>
<dbReference type="InterPro" id="IPR055275">
    <property type="entry name" value="Ferredox_Rdtase"/>
</dbReference>
<protein>
    <recommendedName>
        <fullName evidence="3">ferredoxin--NADP(+) reductase</fullName>
        <ecNumber evidence="3">1.18.1.2</ecNumber>
    </recommendedName>
</protein>
<dbReference type="PANTHER" id="PTHR48467:SF1">
    <property type="entry name" value="GLUTAMATE SYNTHASE 1 [NADH], CHLOROPLASTIC-LIKE"/>
    <property type="match status" value="1"/>
</dbReference>
<dbReference type="EC" id="1.18.1.2" evidence="3"/>
<dbReference type="EMBL" id="CP154795">
    <property type="protein sequence ID" value="XAN09081.1"/>
    <property type="molecule type" value="Genomic_DNA"/>
</dbReference>
<comment type="catalytic activity">
    <reaction evidence="8">
        <text>2 reduced [2Fe-2S]-[ferredoxin] + NADP(+) + H(+) = 2 oxidized [2Fe-2S]-[ferredoxin] + NADPH</text>
        <dbReference type="Rhea" id="RHEA:20125"/>
        <dbReference type="Rhea" id="RHEA-COMP:10000"/>
        <dbReference type="Rhea" id="RHEA-COMP:10001"/>
        <dbReference type="ChEBI" id="CHEBI:15378"/>
        <dbReference type="ChEBI" id="CHEBI:33737"/>
        <dbReference type="ChEBI" id="CHEBI:33738"/>
        <dbReference type="ChEBI" id="CHEBI:57783"/>
        <dbReference type="ChEBI" id="CHEBI:58349"/>
        <dbReference type="EC" id="1.18.1.2"/>
    </reaction>
</comment>
<reference evidence="10 11" key="1">
    <citation type="submission" date="2024-04" db="EMBL/GenBank/DDBJ databases">
        <title>Isolation of an actinomycete strain from pig manure.</title>
        <authorList>
            <person name="Gong T."/>
            <person name="Yu Z."/>
            <person name="An M."/>
            <person name="Wei C."/>
            <person name="Yang W."/>
            <person name="Liu L."/>
        </authorList>
    </citation>
    <scope>NUCLEOTIDE SEQUENCE [LARGE SCALE GENOMIC DNA]</scope>
    <source>
        <strain evidence="10 11">ZF39</strain>
    </source>
</reference>
<evidence type="ECO:0000256" key="8">
    <source>
        <dbReference type="ARBA" id="ARBA00047776"/>
    </source>
</evidence>
<dbReference type="Gene3D" id="3.50.50.60">
    <property type="entry name" value="FAD/NAD(P)-binding domain"/>
    <property type="match status" value="1"/>
</dbReference>
<keyword evidence="6" id="KW-0521">NADP</keyword>
<keyword evidence="4" id="KW-0285">Flavoprotein</keyword>
<organism evidence="10 11">
    <name type="scientific">Ammonicoccus fulvus</name>
    <dbReference type="NCBI Taxonomy" id="3138240"/>
    <lineage>
        <taxon>Bacteria</taxon>
        <taxon>Bacillati</taxon>
        <taxon>Actinomycetota</taxon>
        <taxon>Actinomycetes</taxon>
        <taxon>Propionibacteriales</taxon>
        <taxon>Propionibacteriaceae</taxon>
        <taxon>Ammonicoccus</taxon>
    </lineage>
</organism>
<proteinExistence type="inferred from homology"/>
<evidence type="ECO:0000256" key="1">
    <source>
        <dbReference type="ARBA" id="ARBA00001974"/>
    </source>
</evidence>
<dbReference type="RefSeq" id="WP_425310518.1">
    <property type="nucleotide sequence ID" value="NZ_CP154795.1"/>
</dbReference>
<keyword evidence="11" id="KW-1185">Reference proteome</keyword>
<dbReference type="Pfam" id="PF07992">
    <property type="entry name" value="Pyr_redox_2"/>
    <property type="match status" value="1"/>
</dbReference>
<dbReference type="PIRSF" id="PIRSF000362">
    <property type="entry name" value="FNR"/>
    <property type="match status" value="1"/>
</dbReference>
<sequence>MGLAIAVVGAGPSGIYAVQRLLRSEDVTRVDVLESLPAPYGLLRYGVAADHPKTKTVSRALARAFEDERVRFFGNVHVGRDVSREDLLEHYDAVIYATGARYDRDLGIPGEELAGSLGAAHFVAWYSGHPDVLKPADWHGTSTLVVVGAGNVALDVSRISLQPRKLLESTDMPREVVDELDHELTDVHLLCRRGPEHVKFTRVELAELLELPDVRIVLHTDPAALAEQEGHPREVATNLRLFREAYAHWDGNNDHPRKTMHFHFWTTPQRIEGEMSVTGVDVLTAPPGGPVTEGRIDAQAVIRAIGYRGEPIPGLPFDPDRCLIPNDEGEVAGTAGREYVTGWIKRGPTGVIGTNKGDAAETAERLLENLGSAGSGTPTRPDLADKLEASGHPAVDWARWDRIRAAEDALGAEHGAATVKLADREAMLRAAFDTD</sequence>
<evidence type="ECO:0000256" key="6">
    <source>
        <dbReference type="ARBA" id="ARBA00022857"/>
    </source>
</evidence>
<comment type="cofactor">
    <cofactor evidence="1">
        <name>FAD</name>
        <dbReference type="ChEBI" id="CHEBI:57692"/>
    </cofactor>
</comment>
<dbReference type="SUPFAM" id="SSF51971">
    <property type="entry name" value="Nucleotide-binding domain"/>
    <property type="match status" value="2"/>
</dbReference>
<name>A0ABZ3FWY9_9ACTN</name>
<evidence type="ECO:0000259" key="9">
    <source>
        <dbReference type="Pfam" id="PF07992"/>
    </source>
</evidence>
<evidence type="ECO:0000256" key="7">
    <source>
        <dbReference type="ARBA" id="ARBA00023002"/>
    </source>
</evidence>
<evidence type="ECO:0000313" key="10">
    <source>
        <dbReference type="EMBL" id="XAN09081.1"/>
    </source>
</evidence>
<accession>A0ABZ3FWY9</accession>
<dbReference type="InterPro" id="IPR021163">
    <property type="entry name" value="Ferredox_Rdtase_adrenod"/>
</dbReference>
<gene>
    <name evidence="10" type="ORF">AADG42_17755</name>
</gene>